<dbReference type="Proteomes" id="UP000054279">
    <property type="component" value="Unassembled WGS sequence"/>
</dbReference>
<gene>
    <name evidence="2" type="ORF">M422DRAFT_274978</name>
</gene>
<sequence length="292" mass="32944">MSSAPQPLGTIAIHYSDTSTAVKSSTKLKYQVKKDLQAISTNWDCEYLKAEMIQPPGANIVCLTSSLPQIRKRLASFPELETPDKRKTLSHISRIVVGIENIEQYHKAQAVTRAGGIIGKGNVVVPMEIDNRPAKKQKIAHTYKRQSVTISPPPSNLKPLSEVEAATEDLEDFDSFINYYDDVPTQPRGISVDTEAIVERTSTGTEQGNSTVYTLIKDVQGKLEKADEERRCFEEMVRRRIMQLEEALKKERLACQATEELKAIIDNRDDLARELKRTKEKWDKVKNLVNSE</sequence>
<evidence type="ECO:0000313" key="2">
    <source>
        <dbReference type="EMBL" id="KIJ24286.1"/>
    </source>
</evidence>
<keyword evidence="1" id="KW-0175">Coiled coil</keyword>
<reference evidence="2 3" key="1">
    <citation type="submission" date="2014-06" db="EMBL/GenBank/DDBJ databases">
        <title>Evolutionary Origins and Diversification of the Mycorrhizal Mutualists.</title>
        <authorList>
            <consortium name="DOE Joint Genome Institute"/>
            <consortium name="Mycorrhizal Genomics Consortium"/>
            <person name="Kohler A."/>
            <person name="Kuo A."/>
            <person name="Nagy L.G."/>
            <person name="Floudas D."/>
            <person name="Copeland A."/>
            <person name="Barry K.W."/>
            <person name="Cichocki N."/>
            <person name="Veneault-Fourrey C."/>
            <person name="LaButti K."/>
            <person name="Lindquist E.A."/>
            <person name="Lipzen A."/>
            <person name="Lundell T."/>
            <person name="Morin E."/>
            <person name="Murat C."/>
            <person name="Riley R."/>
            <person name="Ohm R."/>
            <person name="Sun H."/>
            <person name="Tunlid A."/>
            <person name="Henrissat B."/>
            <person name="Grigoriev I.V."/>
            <person name="Hibbett D.S."/>
            <person name="Martin F."/>
        </authorList>
    </citation>
    <scope>NUCLEOTIDE SEQUENCE [LARGE SCALE GENOMIC DNA]</scope>
    <source>
        <strain evidence="2 3">SS14</strain>
    </source>
</reference>
<name>A0A0C9UFP3_SPHS4</name>
<proteinExistence type="predicted"/>
<dbReference type="HOGENOM" id="CLU_953662_0_0_1"/>
<keyword evidence="3" id="KW-1185">Reference proteome</keyword>
<organism evidence="2 3">
    <name type="scientific">Sphaerobolus stellatus (strain SS14)</name>
    <dbReference type="NCBI Taxonomy" id="990650"/>
    <lineage>
        <taxon>Eukaryota</taxon>
        <taxon>Fungi</taxon>
        <taxon>Dikarya</taxon>
        <taxon>Basidiomycota</taxon>
        <taxon>Agaricomycotina</taxon>
        <taxon>Agaricomycetes</taxon>
        <taxon>Phallomycetidae</taxon>
        <taxon>Geastrales</taxon>
        <taxon>Sphaerobolaceae</taxon>
        <taxon>Sphaerobolus</taxon>
    </lineage>
</organism>
<evidence type="ECO:0000313" key="3">
    <source>
        <dbReference type="Proteomes" id="UP000054279"/>
    </source>
</evidence>
<accession>A0A0C9UFP3</accession>
<evidence type="ECO:0000256" key="1">
    <source>
        <dbReference type="SAM" id="Coils"/>
    </source>
</evidence>
<protein>
    <submittedName>
        <fullName evidence="2">Uncharacterized protein</fullName>
    </submittedName>
</protein>
<feature type="coiled-coil region" evidence="1">
    <location>
        <begin position="216"/>
        <end position="288"/>
    </location>
</feature>
<dbReference type="EMBL" id="KN837507">
    <property type="protein sequence ID" value="KIJ24286.1"/>
    <property type="molecule type" value="Genomic_DNA"/>
</dbReference>
<dbReference type="AlphaFoldDB" id="A0A0C9UFP3"/>